<dbReference type="GO" id="GO:0005886">
    <property type="term" value="C:plasma membrane"/>
    <property type="evidence" value="ECO:0007669"/>
    <property type="project" value="TreeGrafter"/>
</dbReference>
<accession>A0A6A5VIY6</accession>
<keyword evidence="2 5" id="KW-0812">Transmembrane</keyword>
<dbReference type="EMBL" id="ML976669">
    <property type="protein sequence ID" value="KAF1975782.1"/>
    <property type="molecule type" value="Genomic_DNA"/>
</dbReference>
<reference evidence="6" key="1">
    <citation type="journal article" date="2020" name="Stud. Mycol.">
        <title>101 Dothideomycetes genomes: a test case for predicting lifestyles and emergence of pathogens.</title>
        <authorList>
            <person name="Haridas S."/>
            <person name="Albert R."/>
            <person name="Binder M."/>
            <person name="Bloem J."/>
            <person name="Labutti K."/>
            <person name="Salamov A."/>
            <person name="Andreopoulos B."/>
            <person name="Baker S."/>
            <person name="Barry K."/>
            <person name="Bills G."/>
            <person name="Bluhm B."/>
            <person name="Cannon C."/>
            <person name="Castanera R."/>
            <person name="Culley D."/>
            <person name="Daum C."/>
            <person name="Ezra D."/>
            <person name="Gonzalez J."/>
            <person name="Henrissat B."/>
            <person name="Kuo A."/>
            <person name="Liang C."/>
            <person name="Lipzen A."/>
            <person name="Lutzoni F."/>
            <person name="Magnuson J."/>
            <person name="Mondo S."/>
            <person name="Nolan M."/>
            <person name="Ohm R."/>
            <person name="Pangilinan J."/>
            <person name="Park H.-J."/>
            <person name="Ramirez L."/>
            <person name="Alfaro M."/>
            <person name="Sun H."/>
            <person name="Tritt A."/>
            <person name="Yoshinaga Y."/>
            <person name="Zwiers L.-H."/>
            <person name="Turgeon B."/>
            <person name="Goodwin S."/>
            <person name="Spatafora J."/>
            <person name="Crous P."/>
            <person name="Grigoriev I."/>
        </authorList>
    </citation>
    <scope>NUCLEOTIDE SEQUENCE</scope>
    <source>
        <strain evidence="6">CBS 107.79</strain>
    </source>
</reference>
<keyword evidence="3 5" id="KW-1133">Transmembrane helix</keyword>
<evidence type="ECO:0000256" key="2">
    <source>
        <dbReference type="ARBA" id="ARBA00022692"/>
    </source>
</evidence>
<dbReference type="AlphaFoldDB" id="A0A6A5VIY6"/>
<keyword evidence="4 5" id="KW-0472">Membrane</keyword>
<feature type="transmembrane region" description="Helical" evidence="5">
    <location>
        <begin position="299"/>
        <end position="329"/>
    </location>
</feature>
<evidence type="ECO:0000256" key="5">
    <source>
        <dbReference type="SAM" id="Phobius"/>
    </source>
</evidence>
<feature type="transmembrane region" description="Helical" evidence="5">
    <location>
        <begin position="183"/>
        <end position="210"/>
    </location>
</feature>
<proteinExistence type="predicted"/>
<feature type="transmembrane region" description="Helical" evidence="5">
    <location>
        <begin position="106"/>
        <end position="128"/>
    </location>
</feature>
<dbReference type="PANTHER" id="PTHR23502">
    <property type="entry name" value="MAJOR FACILITATOR SUPERFAMILY"/>
    <property type="match status" value="1"/>
</dbReference>
<feature type="transmembrane region" description="Helical" evidence="5">
    <location>
        <begin position="341"/>
        <end position="358"/>
    </location>
</feature>
<dbReference type="PANTHER" id="PTHR23502:SF181">
    <property type="entry name" value="MAJOR FACILITATOR SUPERFAMILY (MFS) PROFILE DOMAIN-CONTAINING PROTEIN"/>
    <property type="match status" value="1"/>
</dbReference>
<evidence type="ECO:0000256" key="3">
    <source>
        <dbReference type="ARBA" id="ARBA00022989"/>
    </source>
</evidence>
<comment type="subcellular location">
    <subcellularLocation>
        <location evidence="1">Membrane</location>
        <topology evidence="1">Multi-pass membrane protein</topology>
    </subcellularLocation>
</comment>
<gene>
    <name evidence="6" type="ORF">BU23DRAFT_588389</name>
</gene>
<dbReference type="OrthoDB" id="2533084at2759"/>
<dbReference type="InterPro" id="IPR036259">
    <property type="entry name" value="MFS_trans_sf"/>
</dbReference>
<feature type="transmembrane region" description="Helical" evidence="5">
    <location>
        <begin position="230"/>
        <end position="249"/>
    </location>
</feature>
<evidence type="ECO:0000313" key="6">
    <source>
        <dbReference type="EMBL" id="KAF1975782.1"/>
    </source>
</evidence>
<dbReference type="Gene3D" id="1.20.1250.20">
    <property type="entry name" value="MFS general substrate transporter like domains"/>
    <property type="match status" value="1"/>
</dbReference>
<organism evidence="6 7">
    <name type="scientific">Bimuria novae-zelandiae CBS 107.79</name>
    <dbReference type="NCBI Taxonomy" id="1447943"/>
    <lineage>
        <taxon>Eukaryota</taxon>
        <taxon>Fungi</taxon>
        <taxon>Dikarya</taxon>
        <taxon>Ascomycota</taxon>
        <taxon>Pezizomycotina</taxon>
        <taxon>Dothideomycetes</taxon>
        <taxon>Pleosporomycetidae</taxon>
        <taxon>Pleosporales</taxon>
        <taxon>Massarineae</taxon>
        <taxon>Didymosphaeriaceae</taxon>
        <taxon>Bimuria</taxon>
    </lineage>
</organism>
<feature type="transmembrane region" description="Helical" evidence="5">
    <location>
        <begin position="77"/>
        <end position="94"/>
    </location>
</feature>
<feature type="transmembrane region" description="Helical" evidence="5">
    <location>
        <begin position="270"/>
        <end position="293"/>
    </location>
</feature>
<feature type="transmembrane region" description="Helical" evidence="5">
    <location>
        <begin position="12"/>
        <end position="30"/>
    </location>
</feature>
<evidence type="ECO:0000256" key="4">
    <source>
        <dbReference type="ARBA" id="ARBA00023136"/>
    </source>
</evidence>
<sequence>MSKNGAHHKLRLLFVVCWCAWCGALAPPAGQLAYFHQLKLYERTPTQRSYSINAAVAGLLGGPFIFVPIARIVGRTLVIFWSLIGTFVCQIWAACMTGSDDYYAFIASRLFASLFGSPSTILDAGYIIDLFFLHQRGRAFACYELSLLLETGFARGSTATFYPKAPTSFLQSRIATLLPGNRVAPLAVIAGLYMLVSFGFSIMLAIQTAIYLQTPEKHGGYGFTAAQNAAFTFVTWLTVLVAQGISLLMSDRLPLWAAQRFNKGVWRPEYRVWNMWLSAVLAPIGFAIFGVTLQYHYHYMLLALGSFLVNIASQLSVPLLINCIIECFIMHPVEVSVAMNTWRLAFGIAVGFAVEPWAEAVGEGWVYGMASLFVFGASLLTALLAWKGDRLRKLYPLKSLAVSEEGERVAPDHADV</sequence>
<feature type="transmembrane region" description="Helical" evidence="5">
    <location>
        <begin position="364"/>
        <end position="386"/>
    </location>
</feature>
<protein>
    <submittedName>
        <fullName evidence="6">MFS general substrate transporter</fullName>
    </submittedName>
</protein>
<dbReference type="Proteomes" id="UP000800036">
    <property type="component" value="Unassembled WGS sequence"/>
</dbReference>
<name>A0A6A5VIY6_9PLEO</name>
<dbReference type="SUPFAM" id="SSF103473">
    <property type="entry name" value="MFS general substrate transporter"/>
    <property type="match status" value="1"/>
</dbReference>
<evidence type="ECO:0000256" key="1">
    <source>
        <dbReference type="ARBA" id="ARBA00004141"/>
    </source>
</evidence>
<dbReference type="GO" id="GO:0022857">
    <property type="term" value="F:transmembrane transporter activity"/>
    <property type="evidence" value="ECO:0007669"/>
    <property type="project" value="TreeGrafter"/>
</dbReference>
<feature type="transmembrane region" description="Helical" evidence="5">
    <location>
        <begin position="50"/>
        <end position="70"/>
    </location>
</feature>
<evidence type="ECO:0000313" key="7">
    <source>
        <dbReference type="Proteomes" id="UP000800036"/>
    </source>
</evidence>
<keyword evidence="7" id="KW-1185">Reference proteome</keyword>